<feature type="region of interest" description="Disordered" evidence="1">
    <location>
        <begin position="1"/>
        <end position="68"/>
    </location>
</feature>
<feature type="compositionally biased region" description="Polar residues" evidence="1">
    <location>
        <begin position="345"/>
        <end position="373"/>
    </location>
</feature>
<feature type="compositionally biased region" description="Low complexity" evidence="1">
    <location>
        <begin position="438"/>
        <end position="455"/>
    </location>
</feature>
<feature type="compositionally biased region" description="Basic and acidic residues" evidence="1">
    <location>
        <begin position="35"/>
        <end position="44"/>
    </location>
</feature>
<evidence type="ECO:0000256" key="1">
    <source>
        <dbReference type="SAM" id="MobiDB-lite"/>
    </source>
</evidence>
<feature type="region of interest" description="Disordered" evidence="1">
    <location>
        <begin position="417"/>
        <end position="473"/>
    </location>
</feature>
<dbReference type="EMBL" id="NBCO01000002">
    <property type="protein sequence ID" value="ORC92835.1"/>
    <property type="molecule type" value="Genomic_DNA"/>
</dbReference>
<proteinExistence type="predicted"/>
<feature type="compositionally biased region" description="Basic and acidic residues" evidence="1">
    <location>
        <begin position="274"/>
        <end position="289"/>
    </location>
</feature>
<comment type="caution">
    <text evidence="2">The sequence shown here is derived from an EMBL/GenBank/DDBJ whole genome shotgun (WGS) entry which is preliminary data.</text>
</comment>
<feature type="region of interest" description="Disordered" evidence="1">
    <location>
        <begin position="339"/>
        <end position="387"/>
    </location>
</feature>
<dbReference type="AlphaFoldDB" id="A0A1X0P7L6"/>
<keyword evidence="3" id="KW-1185">Reference proteome</keyword>
<feature type="compositionally biased region" description="Low complexity" evidence="1">
    <location>
        <begin position="57"/>
        <end position="68"/>
    </location>
</feature>
<dbReference type="GeneID" id="39981259"/>
<dbReference type="VEuPathDB" id="TriTrypDB:TM35_000021610"/>
<feature type="non-terminal residue" evidence="2">
    <location>
        <position position="1"/>
    </location>
</feature>
<dbReference type="OrthoDB" id="251935at2759"/>
<organism evidence="2 3">
    <name type="scientific">Trypanosoma theileri</name>
    <dbReference type="NCBI Taxonomy" id="67003"/>
    <lineage>
        <taxon>Eukaryota</taxon>
        <taxon>Discoba</taxon>
        <taxon>Euglenozoa</taxon>
        <taxon>Kinetoplastea</taxon>
        <taxon>Metakinetoplastina</taxon>
        <taxon>Trypanosomatida</taxon>
        <taxon>Trypanosomatidae</taxon>
        <taxon>Trypanosoma</taxon>
    </lineage>
</organism>
<dbReference type="Proteomes" id="UP000192257">
    <property type="component" value="Unassembled WGS sequence"/>
</dbReference>
<feature type="region of interest" description="Disordered" evidence="1">
    <location>
        <begin position="90"/>
        <end position="120"/>
    </location>
</feature>
<sequence length="473" mass="50363">ASAAVEPLTQITSEEATAPAVTPDTIIRSAPLHESVADADRDAVEPLTQSSAEEGTLPSQPQGVSVSSGNVVNLLSGVRDDTHPPLSVAALSAVDTSNEFGNVSGSSRRRSSSAYSPVVSVSRGNVREDGGSVCSDMHDDDIMDQKSLSFLNAMEDVARSSRSKRVVAFGSSPPSGLKEDETVPVRRVFTEMYPDKNFLSGTDRAPLVLIGKAHECHLSTGEGVSAVNEIFVGNELLTPTPVHVSMMSAVEESPVKPKKSRSPSSGGGRQGSKAAEESRSTSRETERPQVRFASSSMVPTPPQVQQRPIRVRRNYDTYRGLSVFPHDLDAVAQRAVIHPYPPSAGKSTTPTHSEFSPQQRGNVPSSATQQRQSGYAGRSSDAPVSTSHRVIPQAVQTRLPIVPISPAQRDALYRHQRVHAHHVHPTPAPPRGQTSAKTPGRGANANARGRTAGPASGSSQTGRFMGRGTDYYY</sequence>
<reference evidence="2 3" key="1">
    <citation type="submission" date="2017-03" db="EMBL/GenBank/DDBJ databases">
        <title>An alternative strategy for trypanosome survival in the mammalian bloodstream revealed through genome and transcriptome analysis of the ubiquitous bovine parasite Trypanosoma (Megatrypanum) theileri.</title>
        <authorList>
            <person name="Kelly S."/>
            <person name="Ivens A."/>
            <person name="Mott A."/>
            <person name="O'Neill E."/>
            <person name="Emms D."/>
            <person name="Macleod O."/>
            <person name="Voorheis P."/>
            <person name="Matthews J."/>
            <person name="Matthews K."/>
            <person name="Carrington M."/>
        </authorList>
    </citation>
    <scope>NUCLEOTIDE SEQUENCE [LARGE SCALE GENOMIC DNA]</scope>
    <source>
        <strain evidence="2">Edinburgh</strain>
    </source>
</reference>
<dbReference type="RefSeq" id="XP_028886901.1">
    <property type="nucleotide sequence ID" value="XM_029021479.1"/>
</dbReference>
<gene>
    <name evidence="2" type="ORF">TM35_000021610</name>
</gene>
<feature type="region of interest" description="Disordered" evidence="1">
    <location>
        <begin position="248"/>
        <end position="311"/>
    </location>
</feature>
<name>A0A1X0P7L6_9TRYP</name>
<evidence type="ECO:0000313" key="3">
    <source>
        <dbReference type="Proteomes" id="UP000192257"/>
    </source>
</evidence>
<accession>A0A1X0P7L6</accession>
<protein>
    <submittedName>
        <fullName evidence="2">Uncharacterized protein</fullName>
    </submittedName>
</protein>
<evidence type="ECO:0000313" key="2">
    <source>
        <dbReference type="EMBL" id="ORC92835.1"/>
    </source>
</evidence>